<dbReference type="STRING" id="246191.SAMN05660337_3274"/>
<evidence type="ECO:0000313" key="2">
    <source>
        <dbReference type="EMBL" id="SDL56988.1"/>
    </source>
</evidence>
<protein>
    <submittedName>
        <fullName evidence="2">Uncharacterized protein</fullName>
    </submittedName>
</protein>
<keyword evidence="1" id="KW-0472">Membrane</keyword>
<reference evidence="3" key="1">
    <citation type="submission" date="2016-10" db="EMBL/GenBank/DDBJ databases">
        <authorList>
            <person name="Varghese N."/>
            <person name="Submissions S."/>
        </authorList>
    </citation>
    <scope>NUCLEOTIDE SEQUENCE [LARGE SCALE GENOMIC DNA]</scope>
    <source>
        <strain evidence="3">DSM 16995</strain>
    </source>
</reference>
<organism evidence="2 3">
    <name type="scientific">Maridesulfovibrio ferrireducens</name>
    <dbReference type="NCBI Taxonomy" id="246191"/>
    <lineage>
        <taxon>Bacteria</taxon>
        <taxon>Pseudomonadati</taxon>
        <taxon>Thermodesulfobacteriota</taxon>
        <taxon>Desulfovibrionia</taxon>
        <taxon>Desulfovibrionales</taxon>
        <taxon>Desulfovibrionaceae</taxon>
        <taxon>Maridesulfovibrio</taxon>
    </lineage>
</organism>
<dbReference type="AlphaFoldDB" id="A0A1G9L4P1"/>
<evidence type="ECO:0000313" key="3">
    <source>
        <dbReference type="Proteomes" id="UP000199053"/>
    </source>
</evidence>
<sequence length="467" mass="51979">MRVSTGGSLKYIAAILSIFIHALIVFILCKNIFIIPEIVVSRFDIELVRTSVPEKEISEPKLKKEISPKIERVKKNEQKIVRKKKLSPKKVGSPTPVKPVPAKSVAKIKRAISAVSTPPVIESKSVHNKNAIVLKQGKSITIGNTTVVIKRGSEGRTFDNLAAYSFNEDDFSGHYETETGRAVVVLDARQDHGRLVLHDQKTGLTRKLRKAGLGDFIYTYGPSFNEDFPVEGSVVFLPGDEHWIRRFMWLPGNESAEYPRKGRVREVRESEEVKVNNLFIPDSKGVFPAIILARFGAAIPDDQFSEVARHLSGRGVVVQVVSPLKELTEEDLTQLADKMRHMKKVDPGRVGIWIRGYKPQSVPLMPKSLQMFDFALLTIDSPAGSFYPERITSIIPENIPMFIGFSNVSNNWKKMISIMPTGLQSVPHQLEVLDKASTVIEAGTDLESLDSLSGDFVSSISAWLVSH</sequence>
<keyword evidence="1" id="KW-0812">Transmembrane</keyword>
<accession>A0A1G9L4P1</accession>
<keyword evidence="1" id="KW-1133">Transmembrane helix</keyword>
<dbReference type="EMBL" id="FNGA01000006">
    <property type="protein sequence ID" value="SDL56988.1"/>
    <property type="molecule type" value="Genomic_DNA"/>
</dbReference>
<evidence type="ECO:0000256" key="1">
    <source>
        <dbReference type="SAM" id="Phobius"/>
    </source>
</evidence>
<feature type="transmembrane region" description="Helical" evidence="1">
    <location>
        <begin position="12"/>
        <end position="33"/>
    </location>
</feature>
<dbReference type="Proteomes" id="UP000199053">
    <property type="component" value="Unassembled WGS sequence"/>
</dbReference>
<proteinExistence type="predicted"/>
<keyword evidence="3" id="KW-1185">Reference proteome</keyword>
<name>A0A1G9L4P1_9BACT</name>
<gene>
    <name evidence="2" type="ORF">SAMN05660337_3274</name>
</gene>